<feature type="compositionally biased region" description="Acidic residues" evidence="1">
    <location>
        <begin position="214"/>
        <end position="242"/>
    </location>
</feature>
<feature type="region of interest" description="Disordered" evidence="1">
    <location>
        <begin position="201"/>
        <end position="244"/>
    </location>
</feature>
<evidence type="ECO:0000256" key="1">
    <source>
        <dbReference type="SAM" id="MobiDB-lite"/>
    </source>
</evidence>
<evidence type="ECO:0000313" key="3">
    <source>
        <dbReference type="Proteomes" id="UP000077051"/>
    </source>
</evidence>
<organism evidence="2 3">
    <name type="scientific">Mucor lusitanicus CBS 277.49</name>
    <dbReference type="NCBI Taxonomy" id="747725"/>
    <lineage>
        <taxon>Eukaryota</taxon>
        <taxon>Fungi</taxon>
        <taxon>Fungi incertae sedis</taxon>
        <taxon>Mucoromycota</taxon>
        <taxon>Mucoromycotina</taxon>
        <taxon>Mucoromycetes</taxon>
        <taxon>Mucorales</taxon>
        <taxon>Mucorineae</taxon>
        <taxon>Mucoraceae</taxon>
        <taxon>Mucor</taxon>
    </lineage>
</organism>
<comment type="caution">
    <text evidence="2">The sequence shown here is derived from an EMBL/GenBank/DDBJ whole genome shotgun (WGS) entry which is preliminary data.</text>
</comment>
<accession>A0A168NPN0</accession>
<dbReference type="AlphaFoldDB" id="A0A168NPN0"/>
<gene>
    <name evidence="2" type="ORF">MUCCIDRAFT_107136</name>
</gene>
<sequence>MNPEEDEHQYHDICSKVNLLSSIQYQQKELSKLAKQLQSEKDREKYTKVIEMSKVIQSKLDYLQQERKRSEFDVRIVKTTTTMDRKNSMWSLQQYHRTSSSSCCSQSSTSDNTTIATNNGGGSQCGDGDDLLLPIVFSDTPARYHTYNGHTYRIVDRVTSLQFKPDSYTTMPTGRRPSTPDTLFENKTICVKPIFKKKQISFSPLPPKHHSIEVEDSDNEEEGGDQEEDEEVEEEEEEEEEIAQSATIHVAVRRDASLFKIEKAKDCQEEQATSTIETNNMDSEIIDEANAPKSANAGLLTPPDSPQTQSRFDREIVSSESYLDLSLHPHIIHVHKKTHSSLKGLLKRSYQLNQYTITKTNSITLPAPSQPSPCFSLPSLLLYKTHNAFTGKAKLLLKVVIVSLTAKSTDAQKRFGFTFMIHHQYQHQQQQDDAKFALAPDSLVKEALATWIHSQNEQHQRQGKRDASALQAAPFLVSYLYTARRACVLALTKYCKTAIVVKIRRNPERRP</sequence>
<evidence type="ECO:0000313" key="2">
    <source>
        <dbReference type="EMBL" id="OAD06563.1"/>
    </source>
</evidence>
<dbReference type="Proteomes" id="UP000077051">
    <property type="component" value="Unassembled WGS sequence"/>
</dbReference>
<proteinExistence type="predicted"/>
<dbReference type="EMBL" id="AMYB01000002">
    <property type="protein sequence ID" value="OAD06563.1"/>
    <property type="molecule type" value="Genomic_DNA"/>
</dbReference>
<dbReference type="VEuPathDB" id="FungiDB:MUCCIDRAFT_107136"/>
<protein>
    <submittedName>
        <fullName evidence="2">Uncharacterized protein</fullName>
    </submittedName>
</protein>
<reference evidence="2 3" key="1">
    <citation type="submission" date="2015-06" db="EMBL/GenBank/DDBJ databases">
        <title>Expansion of signal transduction pathways in fungi by whole-genome duplication.</title>
        <authorList>
            <consortium name="DOE Joint Genome Institute"/>
            <person name="Corrochano L.M."/>
            <person name="Kuo A."/>
            <person name="Marcet-Houben M."/>
            <person name="Polaino S."/>
            <person name="Salamov A."/>
            <person name="Villalobos J.M."/>
            <person name="Alvarez M.I."/>
            <person name="Avalos J."/>
            <person name="Benito E.P."/>
            <person name="Benoit I."/>
            <person name="Burger G."/>
            <person name="Camino L.P."/>
            <person name="Canovas D."/>
            <person name="Cerda-Olmedo E."/>
            <person name="Cheng J.-F."/>
            <person name="Dominguez A."/>
            <person name="Elias M."/>
            <person name="Eslava A.P."/>
            <person name="Glaser F."/>
            <person name="Grimwood J."/>
            <person name="Gutierrez G."/>
            <person name="Heitman J."/>
            <person name="Henrissat B."/>
            <person name="Iturriaga E.A."/>
            <person name="Lang B.F."/>
            <person name="Lavin J.L."/>
            <person name="Lee S."/>
            <person name="Li W."/>
            <person name="Lindquist E."/>
            <person name="Lopez-Garcia S."/>
            <person name="Luque E.M."/>
            <person name="Marcos A.T."/>
            <person name="Martin J."/>
            <person name="Mccluskey K."/>
            <person name="Medina H.R."/>
            <person name="Miralles-Duran A."/>
            <person name="Miyazaki A."/>
            <person name="Munoz-Torres E."/>
            <person name="Oguiza J.A."/>
            <person name="Ohm R."/>
            <person name="Olmedo M."/>
            <person name="Orejas M."/>
            <person name="Ortiz-Castellanos L."/>
            <person name="Pisabarro A.G."/>
            <person name="Rodriguez-Romero J."/>
            <person name="Ruiz-Herrera J."/>
            <person name="Ruiz-Vazquez R."/>
            <person name="Sanz C."/>
            <person name="Schackwitz W."/>
            <person name="Schmutz J."/>
            <person name="Shahriari M."/>
            <person name="Shelest E."/>
            <person name="Silva-Franco F."/>
            <person name="Soanes D."/>
            <person name="Syed K."/>
            <person name="Tagua V.G."/>
            <person name="Talbot N.J."/>
            <person name="Thon M."/>
            <person name="De Vries R.P."/>
            <person name="Wiebenga A."/>
            <person name="Yadav J.S."/>
            <person name="Braun E.L."/>
            <person name="Baker S."/>
            <person name="Garre V."/>
            <person name="Horwitz B."/>
            <person name="Torres-Martinez S."/>
            <person name="Idnurm A."/>
            <person name="Herrera-Estrella A."/>
            <person name="Gabaldon T."/>
            <person name="Grigoriev I.V."/>
        </authorList>
    </citation>
    <scope>NUCLEOTIDE SEQUENCE [LARGE SCALE GENOMIC DNA]</scope>
    <source>
        <strain evidence="2 3">CBS 277.49</strain>
    </source>
</reference>
<keyword evidence="3" id="KW-1185">Reference proteome</keyword>
<name>A0A168NPN0_MUCCL</name>
<dbReference type="OrthoDB" id="2289803at2759"/>